<dbReference type="Proteomes" id="UP000003163">
    <property type="component" value="Unassembled WGS sequence"/>
</dbReference>
<comment type="caution">
    <text evidence="1">The sequence shown here is derived from an EMBL/GenBank/DDBJ whole genome shotgun (WGS) entry which is preliminary data.</text>
</comment>
<dbReference type="EMBL" id="AFBI03000299">
    <property type="protein sequence ID" value="EJW05272.1"/>
    <property type="molecule type" value="Genomic_DNA"/>
</dbReference>
<evidence type="ECO:0000313" key="2">
    <source>
        <dbReference type="Proteomes" id="UP000003163"/>
    </source>
</evidence>
<protein>
    <submittedName>
        <fullName evidence="1">Uncharacterized protein</fullName>
    </submittedName>
</protein>
<keyword evidence="2" id="KW-1185">Reference proteome</keyword>
<accession>J9DVF8</accession>
<proteinExistence type="predicted"/>
<name>J9DVF8_EDHAE</name>
<dbReference type="OrthoDB" id="2201008at2759"/>
<reference evidence="1 2" key="1">
    <citation type="submission" date="2011-08" db="EMBL/GenBank/DDBJ databases">
        <authorList>
            <person name="Liu Z.J."/>
            <person name="Shi F.L."/>
            <person name="Lu J.Q."/>
            <person name="Li M."/>
            <person name="Wang Z.L."/>
        </authorList>
    </citation>
    <scope>NUCLEOTIDE SEQUENCE [LARGE SCALE GENOMIC DNA]</scope>
    <source>
        <strain evidence="1 2">USNM 41457</strain>
    </source>
</reference>
<sequence length="234" mass="27679">MKNLYSQSTNANSPRYTKKSVFTKYMVSGQLPLTGYDKLTLTFNEKNIKTKQTNTNDSNIRNSIKNVQHISFSYNIPNTEIQATQNIEKLTDLSDKEYLLNWVRDVRLLPEICNWSSETSFQVLKTIIERDVLARFTILRTFNTLLDALLKYFYPFNDRFLYLKQLNVVKQDDFIRITEYLEYIEKTVESYAYCTDLKKEECLRKTEEVFYSNLNNTTKIFCSNNNLQSMEDIV</sequence>
<dbReference type="AlphaFoldDB" id="J9DVF8"/>
<reference evidence="2" key="2">
    <citation type="submission" date="2015-07" db="EMBL/GenBank/DDBJ databases">
        <title>Contrasting host-pathogen interactions and genome evolution in two generalist and specialist microsporidian pathogens of mosquitoes.</title>
        <authorList>
            <consortium name="The Broad Institute Genomics Platform"/>
            <consortium name="The Broad Institute Genome Sequencing Center for Infectious Disease"/>
            <person name="Cuomo C.A."/>
            <person name="Sanscrainte N.D."/>
            <person name="Goldberg J.M."/>
            <person name="Heiman D."/>
            <person name="Young S."/>
            <person name="Zeng Q."/>
            <person name="Becnel J.J."/>
            <person name="Birren B.W."/>
        </authorList>
    </citation>
    <scope>NUCLEOTIDE SEQUENCE [LARGE SCALE GENOMIC DNA]</scope>
    <source>
        <strain evidence="2">USNM 41457</strain>
    </source>
</reference>
<dbReference type="VEuPathDB" id="MicrosporidiaDB:EDEG_04090"/>
<dbReference type="InParanoid" id="J9DVF8"/>
<evidence type="ECO:0000313" key="1">
    <source>
        <dbReference type="EMBL" id="EJW05272.1"/>
    </source>
</evidence>
<gene>
    <name evidence="1" type="ORF">EDEG_04090</name>
</gene>
<organism evidence="1 2">
    <name type="scientific">Edhazardia aedis (strain USNM 41457)</name>
    <name type="common">Microsporidian parasite</name>
    <dbReference type="NCBI Taxonomy" id="1003232"/>
    <lineage>
        <taxon>Eukaryota</taxon>
        <taxon>Fungi</taxon>
        <taxon>Fungi incertae sedis</taxon>
        <taxon>Microsporidia</taxon>
        <taxon>Edhazardia</taxon>
    </lineage>
</organism>
<dbReference type="HOGENOM" id="CLU_1184990_0_0_1"/>